<accession>A0A9P9YKA3</accession>
<proteinExistence type="predicted"/>
<evidence type="ECO:0000313" key="2">
    <source>
        <dbReference type="Proteomes" id="UP001059596"/>
    </source>
</evidence>
<name>A0A9P9YKA3_9MUSC</name>
<dbReference type="AlphaFoldDB" id="A0A9P9YKA3"/>
<sequence>MSLSSTTNPNVFIINQASQPEESILPDSNNTVAPMETEIKGELDDSSEASEMTTTTEEVINTPNSAYPDLEKRLETYMRRVFCLKEIETTNEYDPKEVEYFGVLSLTDVRAPRRKLWYMYYATTEQLDRTVDRIHRKYGQRNMYELFRKPVYSGAGMRSRVKNHFGGLRWYVKGNVLEAPPDSSYNDEKVVNTIADLYRAERRKYYDYLLYRNNLYTTWTYQHLNA</sequence>
<organism evidence="1 2">
    <name type="scientific">Drosophila gunungcola</name>
    <name type="common">fruit fly</name>
    <dbReference type="NCBI Taxonomy" id="103775"/>
    <lineage>
        <taxon>Eukaryota</taxon>
        <taxon>Metazoa</taxon>
        <taxon>Ecdysozoa</taxon>
        <taxon>Arthropoda</taxon>
        <taxon>Hexapoda</taxon>
        <taxon>Insecta</taxon>
        <taxon>Pterygota</taxon>
        <taxon>Neoptera</taxon>
        <taxon>Endopterygota</taxon>
        <taxon>Diptera</taxon>
        <taxon>Brachycera</taxon>
        <taxon>Muscomorpha</taxon>
        <taxon>Ephydroidea</taxon>
        <taxon>Drosophilidae</taxon>
        <taxon>Drosophila</taxon>
        <taxon>Sophophora</taxon>
    </lineage>
</organism>
<evidence type="ECO:0000313" key="1">
    <source>
        <dbReference type="EMBL" id="KAI8038559.1"/>
    </source>
</evidence>
<keyword evidence="2" id="KW-1185">Reference proteome</keyword>
<reference evidence="1" key="1">
    <citation type="journal article" date="2023" name="Genome Biol. Evol.">
        <title>Long-read-based Genome Assembly of Drosophila gunungcola Reveals Fewer Chemosensory Genes in Flower-breeding Species.</title>
        <authorList>
            <person name="Negi A."/>
            <person name="Liao B.Y."/>
            <person name="Yeh S.D."/>
        </authorList>
    </citation>
    <scope>NUCLEOTIDE SEQUENCE</scope>
    <source>
        <strain evidence="1">Sukarami</strain>
    </source>
</reference>
<dbReference type="EMBL" id="JAMKOV010000007">
    <property type="protein sequence ID" value="KAI8038559.1"/>
    <property type="molecule type" value="Genomic_DNA"/>
</dbReference>
<dbReference type="Proteomes" id="UP001059596">
    <property type="component" value="Unassembled WGS sequence"/>
</dbReference>
<protein>
    <submittedName>
        <fullName evidence="1">Uncharacterized protein</fullName>
    </submittedName>
</protein>
<comment type="caution">
    <text evidence="1">The sequence shown here is derived from an EMBL/GenBank/DDBJ whole genome shotgun (WGS) entry which is preliminary data.</text>
</comment>
<gene>
    <name evidence="1" type="ORF">M5D96_008466</name>
</gene>